<dbReference type="InterPro" id="IPR040442">
    <property type="entry name" value="Pyrv_kinase-like_dom_sf"/>
</dbReference>
<feature type="domain" description="HpcH/HpaI aldolase/citrate lyase" evidence="4">
    <location>
        <begin position="73"/>
        <end position="283"/>
    </location>
</feature>
<evidence type="ECO:0000256" key="2">
    <source>
        <dbReference type="ARBA" id="ARBA00022723"/>
    </source>
</evidence>
<dbReference type="InterPro" id="IPR050251">
    <property type="entry name" value="HpcH-HpaI_aldolase"/>
</dbReference>
<dbReference type="InterPro" id="IPR015813">
    <property type="entry name" value="Pyrv/PenolPyrv_kinase-like_dom"/>
</dbReference>
<name>A0A2S5B0T2_9BASI</name>
<dbReference type="SUPFAM" id="SSF51621">
    <property type="entry name" value="Phosphoenolpyruvate/pyruvate domain"/>
    <property type="match status" value="1"/>
</dbReference>
<organism evidence="5 6">
    <name type="scientific">Rhodotorula taiwanensis</name>
    <dbReference type="NCBI Taxonomy" id="741276"/>
    <lineage>
        <taxon>Eukaryota</taxon>
        <taxon>Fungi</taxon>
        <taxon>Dikarya</taxon>
        <taxon>Basidiomycota</taxon>
        <taxon>Pucciniomycotina</taxon>
        <taxon>Microbotryomycetes</taxon>
        <taxon>Sporidiobolales</taxon>
        <taxon>Sporidiobolaceae</taxon>
        <taxon>Rhodotorula</taxon>
    </lineage>
</organism>
<dbReference type="Pfam" id="PF03328">
    <property type="entry name" value="HpcH_HpaI"/>
    <property type="match status" value="1"/>
</dbReference>
<dbReference type="PANTHER" id="PTHR30502">
    <property type="entry name" value="2-KETO-3-DEOXY-L-RHAMNONATE ALDOLASE"/>
    <property type="match status" value="1"/>
</dbReference>
<protein>
    <recommendedName>
        <fullName evidence="4">HpcH/HpaI aldolase/citrate lyase domain-containing protein</fullName>
    </recommendedName>
</protein>
<evidence type="ECO:0000256" key="1">
    <source>
        <dbReference type="ARBA" id="ARBA00005568"/>
    </source>
</evidence>
<dbReference type="GO" id="GO:0046872">
    <property type="term" value="F:metal ion binding"/>
    <property type="evidence" value="ECO:0007669"/>
    <property type="project" value="UniProtKB-KW"/>
</dbReference>
<dbReference type="GO" id="GO:0005737">
    <property type="term" value="C:cytoplasm"/>
    <property type="evidence" value="ECO:0007669"/>
    <property type="project" value="TreeGrafter"/>
</dbReference>
<dbReference type="EMBL" id="PJQD01000122">
    <property type="protein sequence ID" value="POY70394.1"/>
    <property type="molecule type" value="Genomic_DNA"/>
</dbReference>
<sequence>MLRKSLLPHNRLRTLTRYPLAFTAPCSRHTTAAMPHQTKTTLGVPNRLRERLDRDEVGSSMSIKLCTSVEIVGLAKAAGYEAILIDMEHNAFSLSTTNQLSCAALAHNITSLVRVPANEPQWISRCLDGGATGVIVPHVSSVAEAKAAVRAARFPPLGMRSAVAPHPQLQYEHLPARTANELCNNGTLLIVMVENQAGLDCVDEMAAIDGIDLILIGTNDLTQELGIPGEYDHALISAAYSKVIAAARRNGKHAGVGGINSRMDLVAKFVDEGARFVMAGTDLPFLLGAARKRGDEMAALREKTAAAGVPQAVGR</sequence>
<dbReference type="AlphaFoldDB" id="A0A2S5B0T2"/>
<accession>A0A2S5B0T2</accession>
<dbReference type="OrthoDB" id="2535599at2759"/>
<evidence type="ECO:0000313" key="6">
    <source>
        <dbReference type="Proteomes" id="UP000237144"/>
    </source>
</evidence>
<proteinExistence type="inferred from homology"/>
<dbReference type="GO" id="GO:0016832">
    <property type="term" value="F:aldehyde-lyase activity"/>
    <property type="evidence" value="ECO:0007669"/>
    <property type="project" value="TreeGrafter"/>
</dbReference>
<evidence type="ECO:0000259" key="4">
    <source>
        <dbReference type="Pfam" id="PF03328"/>
    </source>
</evidence>
<evidence type="ECO:0000256" key="3">
    <source>
        <dbReference type="ARBA" id="ARBA00023239"/>
    </source>
</evidence>
<dbReference type="Proteomes" id="UP000237144">
    <property type="component" value="Unassembled WGS sequence"/>
</dbReference>
<dbReference type="Gene3D" id="3.20.20.60">
    <property type="entry name" value="Phosphoenolpyruvate-binding domains"/>
    <property type="match status" value="1"/>
</dbReference>
<comment type="similarity">
    <text evidence="1">Belongs to the HpcH/HpaI aldolase family.</text>
</comment>
<reference evidence="5 6" key="1">
    <citation type="journal article" date="2018" name="Front. Microbiol.">
        <title>Prospects for Fungal Bioremediation of Acidic Radioactive Waste Sites: Characterization and Genome Sequence of Rhodotorula taiwanensis MD1149.</title>
        <authorList>
            <person name="Tkavc R."/>
            <person name="Matrosova V.Y."/>
            <person name="Grichenko O.E."/>
            <person name="Gostincar C."/>
            <person name="Volpe R.P."/>
            <person name="Klimenkova P."/>
            <person name="Gaidamakova E.K."/>
            <person name="Zhou C.E."/>
            <person name="Stewart B.J."/>
            <person name="Lyman M.G."/>
            <person name="Malfatti S.A."/>
            <person name="Rubinfeld B."/>
            <person name="Courtot M."/>
            <person name="Singh J."/>
            <person name="Dalgard C.L."/>
            <person name="Hamilton T."/>
            <person name="Frey K.G."/>
            <person name="Gunde-Cimerman N."/>
            <person name="Dugan L."/>
            <person name="Daly M.J."/>
        </authorList>
    </citation>
    <scope>NUCLEOTIDE SEQUENCE [LARGE SCALE GENOMIC DNA]</scope>
    <source>
        <strain evidence="5 6">MD1149</strain>
    </source>
</reference>
<dbReference type="PANTHER" id="PTHR30502:SF0">
    <property type="entry name" value="PHOSPHOENOLPYRUVATE CARBOXYLASE FAMILY PROTEIN"/>
    <property type="match status" value="1"/>
</dbReference>
<keyword evidence="3" id="KW-0456">Lyase</keyword>
<comment type="caution">
    <text evidence="5">The sequence shown here is derived from an EMBL/GenBank/DDBJ whole genome shotgun (WGS) entry which is preliminary data.</text>
</comment>
<evidence type="ECO:0000313" key="5">
    <source>
        <dbReference type="EMBL" id="POY70394.1"/>
    </source>
</evidence>
<keyword evidence="2" id="KW-0479">Metal-binding</keyword>
<dbReference type="STRING" id="741276.A0A2S5B0T2"/>
<dbReference type="InterPro" id="IPR005000">
    <property type="entry name" value="Aldolase/citrate-lyase_domain"/>
</dbReference>
<keyword evidence="6" id="KW-1185">Reference proteome</keyword>
<gene>
    <name evidence="5" type="ORF">BMF94_6675</name>
</gene>